<dbReference type="GeneID" id="101342626"/>
<dbReference type="FunCoup" id="A0A2Y9RYS5">
    <property type="interactions" value="90"/>
</dbReference>
<dbReference type="PANTHER" id="PTHR39221">
    <property type="entry name" value="CHROMOSOME 7 OPEN READING FRAME 61"/>
    <property type="match status" value="1"/>
</dbReference>
<reference evidence="3" key="1">
    <citation type="submission" date="2025-08" db="UniProtKB">
        <authorList>
            <consortium name="RefSeq"/>
        </authorList>
    </citation>
    <scope>IDENTIFICATION</scope>
</reference>
<keyword evidence="2" id="KW-1185">Reference proteome</keyword>
<dbReference type="KEGG" id="tmu:101342626"/>
<dbReference type="CTD" id="402573"/>
<accession>A0A2Y9RYS5</accession>
<dbReference type="AlphaFoldDB" id="A0A2Y9RYS5"/>
<dbReference type="Proteomes" id="UP000248480">
    <property type="component" value="Unplaced"/>
</dbReference>
<dbReference type="STRING" id="127582.A0A2Y9RYS5"/>
<proteinExistence type="predicted"/>
<dbReference type="InParanoid" id="A0A2Y9RYS5"/>
<organism evidence="2 3">
    <name type="scientific">Trichechus manatus latirostris</name>
    <name type="common">Florida manatee</name>
    <dbReference type="NCBI Taxonomy" id="127582"/>
    <lineage>
        <taxon>Eukaryota</taxon>
        <taxon>Metazoa</taxon>
        <taxon>Chordata</taxon>
        <taxon>Craniata</taxon>
        <taxon>Vertebrata</taxon>
        <taxon>Euteleostomi</taxon>
        <taxon>Mammalia</taxon>
        <taxon>Eutheria</taxon>
        <taxon>Afrotheria</taxon>
        <taxon>Sirenia</taxon>
        <taxon>Trichechidae</taxon>
        <taxon>Trichechus</taxon>
    </lineage>
</organism>
<evidence type="ECO:0000256" key="1">
    <source>
        <dbReference type="SAM" id="MobiDB-lite"/>
    </source>
</evidence>
<dbReference type="PANTHER" id="PTHR39221:SF1">
    <property type="entry name" value="SPERM ACROSOME DEVELOPMENTAL REGULATOR"/>
    <property type="match status" value="1"/>
</dbReference>
<dbReference type="Pfam" id="PF15775">
    <property type="entry name" value="DUF4703"/>
    <property type="match status" value="2"/>
</dbReference>
<sequence>MAVVVKFFRWVWRKVSCWILSWRKKAKLSIQEHPDSMKNVLKRMEKPLKMAEPSKMVETPKEIKPPKEAKPLEEANPPKMDEFFKMEEFSNMDESLRASESCVLAETTDGMELGHTGRSLLRLPQTAIQSVSTLMVSALQSGLHMCSWKSSVSSASVTSQLRTGPPLELPEAEMLREVYLVLWAIRKQLRQLARRQERRRRRHIRAHASPQPDPVKGLKQDARSPL</sequence>
<name>A0A2Y9RYS5_TRIMA</name>
<feature type="region of interest" description="Disordered" evidence="1">
    <location>
        <begin position="53"/>
        <end position="75"/>
    </location>
</feature>
<feature type="compositionally biased region" description="Basic and acidic residues" evidence="1">
    <location>
        <begin position="216"/>
        <end position="226"/>
    </location>
</feature>
<feature type="region of interest" description="Disordered" evidence="1">
    <location>
        <begin position="196"/>
        <end position="226"/>
    </location>
</feature>
<protein>
    <submittedName>
        <fullName evidence="3">Sperm acrosome developmental regulator</fullName>
    </submittedName>
</protein>
<dbReference type="InterPro" id="IPR031534">
    <property type="entry name" value="SPACDR"/>
</dbReference>
<evidence type="ECO:0000313" key="2">
    <source>
        <dbReference type="Proteomes" id="UP000248480"/>
    </source>
</evidence>
<evidence type="ECO:0000313" key="3">
    <source>
        <dbReference type="RefSeq" id="XP_023596858.1"/>
    </source>
</evidence>
<gene>
    <name evidence="3" type="primary">SPACDR</name>
</gene>
<feature type="compositionally biased region" description="Basic residues" evidence="1">
    <location>
        <begin position="196"/>
        <end position="206"/>
    </location>
</feature>
<dbReference type="RefSeq" id="XP_023596858.1">
    <property type="nucleotide sequence ID" value="XM_023741090.1"/>
</dbReference>
<feature type="compositionally biased region" description="Basic and acidic residues" evidence="1">
    <location>
        <begin position="58"/>
        <end position="73"/>
    </location>
</feature>